<evidence type="ECO:0000256" key="1">
    <source>
        <dbReference type="SAM" id="MobiDB-lite"/>
    </source>
</evidence>
<feature type="region of interest" description="Disordered" evidence="1">
    <location>
        <begin position="161"/>
        <end position="283"/>
    </location>
</feature>
<keyword evidence="3" id="KW-1185">Reference proteome</keyword>
<proteinExistence type="predicted"/>
<dbReference type="AlphaFoldDB" id="A0A6A6UCY7"/>
<sequence length="375" mass="41333">MSGHQNLSNLIFTSLSYTWINRCLAFHPPPSRPVSGHCLRIAMSSESLKIRHRSVAARSSFENEPALSLSFDSSPPSARHSLDSVPTPSSNHIRDDKAYLSLHSRHVYLPIGQKNFQTKVYRVFSESIFDPLRGTLTTIPVNPNNRTKAILCDQLVKPIPQFDGQSGDTTPSGESSSSSRSSIFKQRISHKPQTVKHHERVELRSPSNATFATPPVELEDPTPSAQASPAINAFPFPSTGELPSPLTPFSTRLSSSPLRPSQRHTPRSSSSRLSTPTRTPDRFIPLRPIRSARDSYEISRSPERLTDQEKIVRSVEVAPDPFSRRLRANAARLVSRIRGTPSHPINLGSRGSNSVVTLRRNSTGSAARTFSPGAI</sequence>
<gene>
    <name evidence="2" type="ORF">BT63DRAFT_456425</name>
</gene>
<name>A0A6A6UCY7_9PEZI</name>
<evidence type="ECO:0000313" key="2">
    <source>
        <dbReference type="EMBL" id="KAF2668784.1"/>
    </source>
</evidence>
<protein>
    <submittedName>
        <fullName evidence="2">Uncharacterized protein</fullName>
    </submittedName>
</protein>
<evidence type="ECO:0000313" key="3">
    <source>
        <dbReference type="Proteomes" id="UP000799302"/>
    </source>
</evidence>
<dbReference type="Proteomes" id="UP000799302">
    <property type="component" value="Unassembled WGS sequence"/>
</dbReference>
<dbReference type="EMBL" id="MU004236">
    <property type="protein sequence ID" value="KAF2668784.1"/>
    <property type="molecule type" value="Genomic_DNA"/>
</dbReference>
<feature type="compositionally biased region" description="Low complexity" evidence="1">
    <location>
        <begin position="267"/>
        <end position="278"/>
    </location>
</feature>
<feature type="region of interest" description="Disordered" evidence="1">
    <location>
        <begin position="71"/>
        <end position="90"/>
    </location>
</feature>
<organism evidence="2 3">
    <name type="scientific">Microthyrium microscopicum</name>
    <dbReference type="NCBI Taxonomy" id="703497"/>
    <lineage>
        <taxon>Eukaryota</taxon>
        <taxon>Fungi</taxon>
        <taxon>Dikarya</taxon>
        <taxon>Ascomycota</taxon>
        <taxon>Pezizomycotina</taxon>
        <taxon>Dothideomycetes</taxon>
        <taxon>Dothideomycetes incertae sedis</taxon>
        <taxon>Microthyriales</taxon>
        <taxon>Microthyriaceae</taxon>
        <taxon>Microthyrium</taxon>
    </lineage>
</organism>
<feature type="compositionally biased region" description="Basic residues" evidence="1">
    <location>
        <begin position="187"/>
        <end position="198"/>
    </location>
</feature>
<accession>A0A6A6UCY7</accession>
<feature type="compositionally biased region" description="Low complexity" evidence="1">
    <location>
        <begin position="172"/>
        <end position="182"/>
    </location>
</feature>
<reference evidence="2" key="1">
    <citation type="journal article" date="2020" name="Stud. Mycol.">
        <title>101 Dothideomycetes genomes: a test case for predicting lifestyles and emergence of pathogens.</title>
        <authorList>
            <person name="Haridas S."/>
            <person name="Albert R."/>
            <person name="Binder M."/>
            <person name="Bloem J."/>
            <person name="Labutti K."/>
            <person name="Salamov A."/>
            <person name="Andreopoulos B."/>
            <person name="Baker S."/>
            <person name="Barry K."/>
            <person name="Bills G."/>
            <person name="Bluhm B."/>
            <person name="Cannon C."/>
            <person name="Castanera R."/>
            <person name="Culley D."/>
            <person name="Daum C."/>
            <person name="Ezra D."/>
            <person name="Gonzalez J."/>
            <person name="Henrissat B."/>
            <person name="Kuo A."/>
            <person name="Liang C."/>
            <person name="Lipzen A."/>
            <person name="Lutzoni F."/>
            <person name="Magnuson J."/>
            <person name="Mondo S."/>
            <person name="Nolan M."/>
            <person name="Ohm R."/>
            <person name="Pangilinan J."/>
            <person name="Park H.-J."/>
            <person name="Ramirez L."/>
            <person name="Alfaro M."/>
            <person name="Sun H."/>
            <person name="Tritt A."/>
            <person name="Yoshinaga Y."/>
            <person name="Zwiers L.-H."/>
            <person name="Turgeon B."/>
            <person name="Goodwin S."/>
            <person name="Spatafora J."/>
            <person name="Crous P."/>
            <person name="Grigoriev I."/>
        </authorList>
    </citation>
    <scope>NUCLEOTIDE SEQUENCE</scope>
    <source>
        <strain evidence="2">CBS 115976</strain>
    </source>
</reference>
<feature type="compositionally biased region" description="Low complexity" evidence="1">
    <location>
        <begin position="242"/>
        <end position="260"/>
    </location>
</feature>